<dbReference type="InterPro" id="IPR013249">
    <property type="entry name" value="RNA_pol_sigma70_r4_t2"/>
</dbReference>
<dbReference type="OrthoDB" id="9784984at2"/>
<dbReference type="AlphaFoldDB" id="A0A1M5L7Z8"/>
<dbReference type="Gene3D" id="1.10.1740.10">
    <property type="match status" value="1"/>
</dbReference>
<gene>
    <name evidence="9" type="ORF">SAMN02745221_00569</name>
</gene>
<keyword evidence="10" id="KW-1185">Reference proteome</keyword>
<organism evidence="9 10">
    <name type="scientific">Thermosyntropha lipolytica DSM 11003</name>
    <dbReference type="NCBI Taxonomy" id="1123382"/>
    <lineage>
        <taxon>Bacteria</taxon>
        <taxon>Bacillati</taxon>
        <taxon>Bacillota</taxon>
        <taxon>Clostridia</taxon>
        <taxon>Eubacteriales</taxon>
        <taxon>Syntrophomonadaceae</taxon>
        <taxon>Thermosyntropha</taxon>
    </lineage>
</organism>
<dbReference type="GO" id="GO:0006352">
    <property type="term" value="P:DNA-templated transcription initiation"/>
    <property type="evidence" value="ECO:0007669"/>
    <property type="project" value="InterPro"/>
</dbReference>
<dbReference type="InterPro" id="IPR014284">
    <property type="entry name" value="RNA_pol_sigma-70_dom"/>
</dbReference>
<name>A0A1M5L7Z8_9FIRM</name>
<dbReference type="InterPro" id="IPR013325">
    <property type="entry name" value="RNA_pol_sigma_r2"/>
</dbReference>
<evidence type="ECO:0000313" key="10">
    <source>
        <dbReference type="Proteomes" id="UP000242329"/>
    </source>
</evidence>
<dbReference type="CDD" id="cd06171">
    <property type="entry name" value="Sigma70_r4"/>
    <property type="match status" value="1"/>
</dbReference>
<dbReference type="Proteomes" id="UP000242329">
    <property type="component" value="Unassembled WGS sequence"/>
</dbReference>
<dbReference type="InterPro" id="IPR000838">
    <property type="entry name" value="RNA_pol_sigma70_ECF_CS"/>
</dbReference>
<dbReference type="EMBL" id="FQWY01000007">
    <property type="protein sequence ID" value="SHG60523.1"/>
    <property type="molecule type" value="Genomic_DNA"/>
</dbReference>
<evidence type="ECO:0000256" key="1">
    <source>
        <dbReference type="ARBA" id="ARBA00010641"/>
    </source>
</evidence>
<dbReference type="Pfam" id="PF04542">
    <property type="entry name" value="Sigma70_r2"/>
    <property type="match status" value="1"/>
</dbReference>
<dbReference type="InterPro" id="IPR013324">
    <property type="entry name" value="RNA_pol_sigma_r3/r4-like"/>
</dbReference>
<dbReference type="NCBIfam" id="TIGR02937">
    <property type="entry name" value="sigma70-ECF"/>
    <property type="match status" value="1"/>
</dbReference>
<comment type="similarity">
    <text evidence="1 6">Belongs to the sigma-70 factor family. ECF subfamily.</text>
</comment>
<keyword evidence="2 6" id="KW-0805">Transcription regulation</keyword>
<dbReference type="InterPro" id="IPR036388">
    <property type="entry name" value="WH-like_DNA-bd_sf"/>
</dbReference>
<dbReference type="STRING" id="1123382.SAMN02745221_00569"/>
<dbReference type="RefSeq" id="WP_073089702.1">
    <property type="nucleotide sequence ID" value="NZ_FQWY01000007.1"/>
</dbReference>
<dbReference type="SUPFAM" id="SSF88659">
    <property type="entry name" value="Sigma3 and sigma4 domains of RNA polymerase sigma factors"/>
    <property type="match status" value="1"/>
</dbReference>
<dbReference type="PANTHER" id="PTHR43133:SF8">
    <property type="entry name" value="RNA POLYMERASE SIGMA FACTOR HI_1459-RELATED"/>
    <property type="match status" value="1"/>
</dbReference>
<feature type="domain" description="RNA polymerase sigma factor 70 region 4 type 2" evidence="8">
    <location>
        <begin position="126"/>
        <end position="178"/>
    </location>
</feature>
<evidence type="ECO:0000259" key="7">
    <source>
        <dbReference type="Pfam" id="PF04542"/>
    </source>
</evidence>
<feature type="domain" description="RNA polymerase sigma-70 region 2" evidence="7">
    <location>
        <begin position="22"/>
        <end position="88"/>
    </location>
</feature>
<dbReference type="Pfam" id="PF08281">
    <property type="entry name" value="Sigma70_r4_2"/>
    <property type="match status" value="1"/>
</dbReference>
<sequence length="195" mass="23053">MLSDETLVLRLRDGEITAFEELVNRYKNKVFALVYRMVGDYQEAEDITQEVFLNIYTKINQFDSEKKFAPWLYRIATNTAISHLRKNKNRNHLNFDEVFSGLYSSLQASWDVVDPLLNMERVELKEEINKALSKLPENYRIIILLRYQLELNNQEIAQILNLKKENVEVKVHRARKALRKILEEQQTGKGVKHEL</sequence>
<evidence type="ECO:0000256" key="3">
    <source>
        <dbReference type="ARBA" id="ARBA00023082"/>
    </source>
</evidence>
<keyword evidence="5 6" id="KW-0804">Transcription</keyword>
<evidence type="ECO:0000256" key="5">
    <source>
        <dbReference type="ARBA" id="ARBA00023163"/>
    </source>
</evidence>
<keyword evidence="4 6" id="KW-0238">DNA-binding</keyword>
<keyword evidence="3 6" id="KW-0731">Sigma factor</keyword>
<dbReference type="GO" id="GO:0006950">
    <property type="term" value="P:response to stress"/>
    <property type="evidence" value="ECO:0007669"/>
    <property type="project" value="UniProtKB-ARBA"/>
</dbReference>
<dbReference type="GO" id="GO:0016987">
    <property type="term" value="F:sigma factor activity"/>
    <property type="evidence" value="ECO:0007669"/>
    <property type="project" value="UniProtKB-KW"/>
</dbReference>
<evidence type="ECO:0000313" key="9">
    <source>
        <dbReference type="EMBL" id="SHG60523.1"/>
    </source>
</evidence>
<evidence type="ECO:0000256" key="2">
    <source>
        <dbReference type="ARBA" id="ARBA00023015"/>
    </source>
</evidence>
<dbReference type="Gene3D" id="1.10.10.10">
    <property type="entry name" value="Winged helix-like DNA-binding domain superfamily/Winged helix DNA-binding domain"/>
    <property type="match status" value="1"/>
</dbReference>
<reference evidence="10" key="1">
    <citation type="submission" date="2016-11" db="EMBL/GenBank/DDBJ databases">
        <authorList>
            <person name="Varghese N."/>
            <person name="Submissions S."/>
        </authorList>
    </citation>
    <scope>NUCLEOTIDE SEQUENCE [LARGE SCALE GENOMIC DNA]</scope>
    <source>
        <strain evidence="10">DSM 11003</strain>
    </source>
</reference>
<dbReference type="SUPFAM" id="SSF88946">
    <property type="entry name" value="Sigma2 domain of RNA polymerase sigma factors"/>
    <property type="match status" value="1"/>
</dbReference>
<dbReference type="InterPro" id="IPR007627">
    <property type="entry name" value="RNA_pol_sigma70_r2"/>
</dbReference>
<evidence type="ECO:0000259" key="8">
    <source>
        <dbReference type="Pfam" id="PF08281"/>
    </source>
</evidence>
<dbReference type="PROSITE" id="PS01063">
    <property type="entry name" value="SIGMA70_ECF"/>
    <property type="match status" value="1"/>
</dbReference>
<accession>A0A1M5L7Z8</accession>
<dbReference type="PANTHER" id="PTHR43133">
    <property type="entry name" value="RNA POLYMERASE ECF-TYPE SIGMA FACTO"/>
    <property type="match status" value="1"/>
</dbReference>
<protein>
    <recommendedName>
        <fullName evidence="6">RNA polymerase sigma factor</fullName>
    </recommendedName>
</protein>
<evidence type="ECO:0000256" key="6">
    <source>
        <dbReference type="RuleBase" id="RU000716"/>
    </source>
</evidence>
<dbReference type="InterPro" id="IPR039425">
    <property type="entry name" value="RNA_pol_sigma-70-like"/>
</dbReference>
<dbReference type="GO" id="GO:0003677">
    <property type="term" value="F:DNA binding"/>
    <property type="evidence" value="ECO:0007669"/>
    <property type="project" value="UniProtKB-KW"/>
</dbReference>
<proteinExistence type="inferred from homology"/>
<evidence type="ECO:0000256" key="4">
    <source>
        <dbReference type="ARBA" id="ARBA00023125"/>
    </source>
</evidence>